<dbReference type="Proteomes" id="UP001241110">
    <property type="component" value="Unassembled WGS sequence"/>
</dbReference>
<dbReference type="SUPFAM" id="SSF53187">
    <property type="entry name" value="Zn-dependent exopeptidases"/>
    <property type="match status" value="1"/>
</dbReference>
<dbReference type="InterPro" id="IPR045175">
    <property type="entry name" value="M28_fam"/>
</dbReference>
<feature type="domain" description="Peptidase M28" evidence="1">
    <location>
        <begin position="299"/>
        <end position="509"/>
    </location>
</feature>
<gene>
    <name evidence="2" type="ORF">QNI16_07965</name>
</gene>
<sequence length="528" mass="59792">MKKIIILTTFFMSIMKPVAAQKNSTDKSVEYANTITATDLAKHLKILASDSLQGRETGEPGQKMAADYIAEQFFNDHLKPVMKHDGEDSYFQHFDLVRKSWGEVYIETGTKRREFLKDFYLLGSLSIPQEKNVEVVFGGYGIESEKYSDYKNIDVTNKAVLILSGEPKSKKGKSLVTDSDKPSEWASDWRKKVTLARQKGAAYVLIIQPDEMKVGTFIANYRGYLTNPRLILKYKETPTQGDGTIFVSREMGVEILGVSEKALAKWQRKIARKKTSKSFAIANVAMKFENKEQIVQSENVLGLVEGTDKKDEIVVVTAHYDHVGVINGEIHNGADDDGSGTVAVLEIAQAFAEAKRNGNGPRRSMLFMTVAGEEKGLLGSEYYTDHAALPLQNTVCDLNIDMIGRIDEAHTGNPDYVYLIGSDKLSSKLHAISEEMNQKYSKLALDYKYNDPSDPNRFYYRSDHYNFARYKVPVIFYFNGTHEDYHRPTDDIEKINFAKIEKIARLVFHTAWEVANREERIKVDSNKK</sequence>
<dbReference type="PANTHER" id="PTHR12147:SF26">
    <property type="entry name" value="PEPTIDASE M28 DOMAIN-CONTAINING PROTEIN"/>
    <property type="match status" value="1"/>
</dbReference>
<accession>A0AAE3QNQ4</accession>
<dbReference type="GO" id="GO:0006508">
    <property type="term" value="P:proteolysis"/>
    <property type="evidence" value="ECO:0007669"/>
    <property type="project" value="InterPro"/>
</dbReference>
<organism evidence="2 3">
    <name type="scientific">Xanthocytophaga flava</name>
    <dbReference type="NCBI Taxonomy" id="3048013"/>
    <lineage>
        <taxon>Bacteria</taxon>
        <taxon>Pseudomonadati</taxon>
        <taxon>Bacteroidota</taxon>
        <taxon>Cytophagia</taxon>
        <taxon>Cytophagales</taxon>
        <taxon>Rhodocytophagaceae</taxon>
        <taxon>Xanthocytophaga</taxon>
    </lineage>
</organism>
<comment type="caution">
    <text evidence="2">The sequence shown here is derived from an EMBL/GenBank/DDBJ whole genome shotgun (WGS) entry which is preliminary data.</text>
</comment>
<dbReference type="GO" id="GO:0008235">
    <property type="term" value="F:metalloexopeptidase activity"/>
    <property type="evidence" value="ECO:0007669"/>
    <property type="project" value="InterPro"/>
</dbReference>
<dbReference type="EMBL" id="JASJOS010000003">
    <property type="protein sequence ID" value="MDJ1480415.1"/>
    <property type="molecule type" value="Genomic_DNA"/>
</dbReference>
<dbReference type="RefSeq" id="WP_313977070.1">
    <property type="nucleotide sequence ID" value="NZ_JASJOS010000003.1"/>
</dbReference>
<dbReference type="Gene3D" id="3.40.630.10">
    <property type="entry name" value="Zn peptidases"/>
    <property type="match status" value="2"/>
</dbReference>
<dbReference type="InterPro" id="IPR007484">
    <property type="entry name" value="Peptidase_M28"/>
</dbReference>
<dbReference type="Pfam" id="PF04389">
    <property type="entry name" value="Peptidase_M28"/>
    <property type="match status" value="1"/>
</dbReference>
<dbReference type="PROSITE" id="PS00018">
    <property type="entry name" value="EF_HAND_1"/>
    <property type="match status" value="1"/>
</dbReference>
<proteinExistence type="predicted"/>
<name>A0AAE3QNQ4_9BACT</name>
<evidence type="ECO:0000313" key="2">
    <source>
        <dbReference type="EMBL" id="MDJ1480415.1"/>
    </source>
</evidence>
<evidence type="ECO:0000313" key="3">
    <source>
        <dbReference type="Proteomes" id="UP001241110"/>
    </source>
</evidence>
<dbReference type="InterPro" id="IPR018247">
    <property type="entry name" value="EF_Hand_1_Ca_BS"/>
</dbReference>
<dbReference type="AlphaFoldDB" id="A0AAE3QNQ4"/>
<reference evidence="2" key="1">
    <citation type="submission" date="2023-05" db="EMBL/GenBank/DDBJ databases">
        <authorList>
            <person name="Zhang X."/>
        </authorList>
    </citation>
    <scope>NUCLEOTIDE SEQUENCE</scope>
    <source>
        <strain evidence="2">YF14B1</strain>
    </source>
</reference>
<evidence type="ECO:0000259" key="1">
    <source>
        <dbReference type="Pfam" id="PF04389"/>
    </source>
</evidence>
<dbReference type="PANTHER" id="PTHR12147">
    <property type="entry name" value="METALLOPEPTIDASE M28 FAMILY MEMBER"/>
    <property type="match status" value="1"/>
</dbReference>
<protein>
    <submittedName>
        <fullName evidence="2">M28 family peptidase</fullName>
    </submittedName>
</protein>